<evidence type="ECO:0000256" key="3">
    <source>
        <dbReference type="ARBA" id="ARBA00016219"/>
    </source>
</evidence>
<sequence length="383" mass="40740">MKAIHFGAGNIGRGFVGLLLHDAGYEVVFADVNASLIDALQTASSYTVHEVGTESTARVVDAFRAINSATDEAALIAEIATADIVTTAVGPTILRFVAPVIAAGLRRRAAGLPPLAVMACENAINATDDLAEQVWANVTEPERAALADRVVFANTAVDRIVPGQAEDAGIDVTVEAFYEWVIEERAFNGAVPDIPGATFVGNLAPYIERKLFTVNTGHATVAYLGSLAGVSKISDALLVPAVLDGARAVLEETSALLVAKHGLDVEEQRAYREKILVRFANPSLPDTAQRVGRQPLRKLSRHERFIGPAAEIVERGTRPVALLAAIDAALRFDVADDEQSVLMQRMLRAETAEMFTATVCGLNSTHPLFADVVLVVAAVQRAL</sequence>
<accession>A0ABY2J0C5</accession>
<keyword evidence="11" id="KW-1185">Reference proteome</keyword>
<dbReference type="RefSeq" id="WP_134363337.1">
    <property type="nucleotide sequence ID" value="NZ_SOGJ01000021.1"/>
</dbReference>
<dbReference type="InterPro" id="IPR036291">
    <property type="entry name" value="NAD(P)-bd_dom_sf"/>
</dbReference>
<dbReference type="InterPro" id="IPR013131">
    <property type="entry name" value="Mannitol_DH_N"/>
</dbReference>
<dbReference type="PROSITE" id="PS00974">
    <property type="entry name" value="MANNITOL_DHGENASE"/>
    <property type="match status" value="1"/>
</dbReference>
<reference evidence="10 11" key="1">
    <citation type="submission" date="2019-03" db="EMBL/GenBank/DDBJ databases">
        <title>Genomics of glacier-inhabiting Cryobacterium strains.</title>
        <authorList>
            <person name="Liu Q."/>
            <person name="Xin Y.-H."/>
        </authorList>
    </citation>
    <scope>NUCLEOTIDE SEQUENCE [LARGE SCALE GENOMIC DNA]</scope>
    <source>
        <strain evidence="10 11">TMT4-23</strain>
    </source>
</reference>
<feature type="domain" description="Mannitol dehydrogenase N-terminal" evidence="8">
    <location>
        <begin position="1"/>
        <end position="194"/>
    </location>
</feature>
<dbReference type="InterPro" id="IPR000669">
    <property type="entry name" value="Mannitol_DH"/>
</dbReference>
<dbReference type="PRINTS" id="PR00084">
    <property type="entry name" value="MTLDHDRGNASE"/>
</dbReference>
<gene>
    <name evidence="7" type="primary">mtlD</name>
    <name evidence="10" type="ORF">E3O65_08720</name>
</gene>
<proteinExistence type="inferred from homology"/>
<evidence type="ECO:0000256" key="5">
    <source>
        <dbReference type="ARBA" id="ARBA00023027"/>
    </source>
</evidence>
<protein>
    <recommendedName>
        <fullName evidence="3 7">Mannitol-1-phosphate 5-dehydrogenase</fullName>
        <ecNumber evidence="2 7">1.1.1.17</ecNumber>
    </recommendedName>
</protein>
<dbReference type="InterPro" id="IPR008927">
    <property type="entry name" value="6-PGluconate_DH-like_C_sf"/>
</dbReference>
<evidence type="ECO:0000256" key="2">
    <source>
        <dbReference type="ARBA" id="ARBA00012939"/>
    </source>
</evidence>
<dbReference type="Gene3D" id="3.40.50.720">
    <property type="entry name" value="NAD(P)-binding Rossmann-like Domain"/>
    <property type="match status" value="1"/>
</dbReference>
<comment type="similarity">
    <text evidence="1 7">Belongs to the mannitol dehydrogenase family.</text>
</comment>
<dbReference type="NCBIfam" id="NF002652">
    <property type="entry name" value="PRK02318.2-5"/>
    <property type="match status" value="1"/>
</dbReference>
<feature type="domain" description="Mannitol dehydrogenase C-terminal" evidence="9">
    <location>
        <begin position="202"/>
        <end position="343"/>
    </location>
</feature>
<dbReference type="EMBL" id="SOGJ01000021">
    <property type="protein sequence ID" value="TFC98410.1"/>
    <property type="molecule type" value="Genomic_DNA"/>
</dbReference>
<dbReference type="Proteomes" id="UP000298355">
    <property type="component" value="Unassembled WGS sequence"/>
</dbReference>
<organism evidence="10 11">
    <name type="scientific">Cryobacterium breve</name>
    <dbReference type="NCBI Taxonomy" id="1259258"/>
    <lineage>
        <taxon>Bacteria</taxon>
        <taxon>Bacillati</taxon>
        <taxon>Actinomycetota</taxon>
        <taxon>Actinomycetes</taxon>
        <taxon>Micrococcales</taxon>
        <taxon>Microbacteriaceae</taxon>
        <taxon>Cryobacterium</taxon>
    </lineage>
</organism>
<feature type="binding site" evidence="7">
    <location>
        <begin position="3"/>
        <end position="14"/>
    </location>
    <ligand>
        <name>NAD(+)</name>
        <dbReference type="ChEBI" id="CHEBI:57540"/>
    </ligand>
</feature>
<dbReference type="SUPFAM" id="SSF48179">
    <property type="entry name" value="6-phosphogluconate dehydrogenase C-terminal domain-like"/>
    <property type="match status" value="1"/>
</dbReference>
<dbReference type="InterPro" id="IPR013118">
    <property type="entry name" value="Mannitol_DH_C"/>
</dbReference>
<evidence type="ECO:0000256" key="1">
    <source>
        <dbReference type="ARBA" id="ARBA00006541"/>
    </source>
</evidence>
<dbReference type="PANTHER" id="PTHR30524:SF0">
    <property type="entry name" value="ALTRONATE OXIDOREDUCTASE-RELATED"/>
    <property type="match status" value="1"/>
</dbReference>
<dbReference type="InterPro" id="IPR023028">
    <property type="entry name" value="Mannitol_1_phos_5_DH"/>
</dbReference>
<dbReference type="InterPro" id="IPR013328">
    <property type="entry name" value="6PGD_dom2"/>
</dbReference>
<dbReference type="SUPFAM" id="SSF51735">
    <property type="entry name" value="NAD(P)-binding Rossmann-fold domains"/>
    <property type="match status" value="1"/>
</dbReference>
<evidence type="ECO:0000313" key="11">
    <source>
        <dbReference type="Proteomes" id="UP000298355"/>
    </source>
</evidence>
<dbReference type="GO" id="GO:0008926">
    <property type="term" value="F:mannitol-1-phosphate 5-dehydrogenase activity"/>
    <property type="evidence" value="ECO:0007669"/>
    <property type="project" value="UniProtKB-EC"/>
</dbReference>
<dbReference type="HAMAP" id="MF_00196">
    <property type="entry name" value="Mannitol_dehydrog"/>
    <property type="match status" value="1"/>
</dbReference>
<keyword evidence="5 7" id="KW-0520">NAD</keyword>
<evidence type="ECO:0000256" key="7">
    <source>
        <dbReference type="HAMAP-Rule" id="MF_00196"/>
    </source>
</evidence>
<dbReference type="Pfam" id="PF01232">
    <property type="entry name" value="Mannitol_dh"/>
    <property type="match status" value="1"/>
</dbReference>
<keyword evidence="4 7" id="KW-0560">Oxidoreductase</keyword>
<name>A0ABY2J0C5_9MICO</name>
<dbReference type="PANTHER" id="PTHR30524">
    <property type="entry name" value="MANNITOL-1-PHOSPHATE 5-DEHYDROGENASE"/>
    <property type="match status" value="1"/>
</dbReference>
<dbReference type="Pfam" id="PF08125">
    <property type="entry name" value="Mannitol_dh_C"/>
    <property type="match status" value="1"/>
</dbReference>
<dbReference type="InterPro" id="IPR023027">
    <property type="entry name" value="Mannitol_DH_CS"/>
</dbReference>
<evidence type="ECO:0000313" key="10">
    <source>
        <dbReference type="EMBL" id="TFC98410.1"/>
    </source>
</evidence>
<dbReference type="Gene3D" id="1.10.1040.10">
    <property type="entry name" value="N-(1-d-carboxylethyl)-l-norvaline Dehydrogenase, domain 2"/>
    <property type="match status" value="1"/>
</dbReference>
<comment type="caution">
    <text evidence="10">The sequence shown here is derived from an EMBL/GenBank/DDBJ whole genome shotgun (WGS) entry which is preliminary data.</text>
</comment>
<evidence type="ECO:0000259" key="8">
    <source>
        <dbReference type="Pfam" id="PF01232"/>
    </source>
</evidence>
<evidence type="ECO:0000256" key="4">
    <source>
        <dbReference type="ARBA" id="ARBA00023002"/>
    </source>
</evidence>
<evidence type="ECO:0000256" key="6">
    <source>
        <dbReference type="ARBA" id="ARBA00048615"/>
    </source>
</evidence>
<comment type="catalytic activity">
    <reaction evidence="6 7">
        <text>D-mannitol 1-phosphate + NAD(+) = beta-D-fructose 6-phosphate + NADH + H(+)</text>
        <dbReference type="Rhea" id="RHEA:19661"/>
        <dbReference type="ChEBI" id="CHEBI:15378"/>
        <dbReference type="ChEBI" id="CHEBI:57540"/>
        <dbReference type="ChEBI" id="CHEBI:57634"/>
        <dbReference type="ChEBI" id="CHEBI:57945"/>
        <dbReference type="ChEBI" id="CHEBI:61381"/>
        <dbReference type="EC" id="1.1.1.17"/>
    </reaction>
</comment>
<dbReference type="EC" id="1.1.1.17" evidence="2 7"/>
<evidence type="ECO:0000259" key="9">
    <source>
        <dbReference type="Pfam" id="PF08125"/>
    </source>
</evidence>